<dbReference type="Pfam" id="PF05368">
    <property type="entry name" value="NmrA"/>
    <property type="match status" value="1"/>
</dbReference>
<dbReference type="InterPro" id="IPR036291">
    <property type="entry name" value="NAD(P)-bd_dom_sf"/>
</dbReference>
<dbReference type="SUPFAM" id="SSF51735">
    <property type="entry name" value="NAD(P)-binding Rossmann-fold domains"/>
    <property type="match status" value="1"/>
</dbReference>
<evidence type="ECO:0000259" key="1">
    <source>
        <dbReference type="Pfam" id="PF05368"/>
    </source>
</evidence>
<dbReference type="AlphaFoldDB" id="A0AAD5SY45"/>
<dbReference type="InterPro" id="IPR052718">
    <property type="entry name" value="NmrA-type_oxidoreductase"/>
</dbReference>
<proteinExistence type="predicted"/>
<dbReference type="PANTHER" id="PTHR47129">
    <property type="entry name" value="QUINONE OXIDOREDUCTASE 2"/>
    <property type="match status" value="1"/>
</dbReference>
<dbReference type="Gene3D" id="3.90.25.10">
    <property type="entry name" value="UDP-galactose 4-epimerase, domain 1"/>
    <property type="match status" value="1"/>
</dbReference>
<organism evidence="2 3">
    <name type="scientific">Physocladia obscura</name>
    <dbReference type="NCBI Taxonomy" id="109957"/>
    <lineage>
        <taxon>Eukaryota</taxon>
        <taxon>Fungi</taxon>
        <taxon>Fungi incertae sedis</taxon>
        <taxon>Chytridiomycota</taxon>
        <taxon>Chytridiomycota incertae sedis</taxon>
        <taxon>Chytridiomycetes</taxon>
        <taxon>Chytridiales</taxon>
        <taxon>Chytriomycetaceae</taxon>
        <taxon>Physocladia</taxon>
    </lineage>
</organism>
<evidence type="ECO:0000313" key="2">
    <source>
        <dbReference type="EMBL" id="KAJ3117694.1"/>
    </source>
</evidence>
<evidence type="ECO:0000313" key="3">
    <source>
        <dbReference type="Proteomes" id="UP001211907"/>
    </source>
</evidence>
<protein>
    <recommendedName>
        <fullName evidence="1">NmrA-like domain-containing protein</fullName>
    </recommendedName>
</protein>
<comment type="caution">
    <text evidence="2">The sequence shown here is derived from an EMBL/GenBank/DDBJ whole genome shotgun (WGS) entry which is preliminary data.</text>
</comment>
<feature type="domain" description="NmrA-like" evidence="1">
    <location>
        <begin position="8"/>
        <end position="252"/>
    </location>
</feature>
<sequence>MQPAEERMTTTIAVTGASGQLGYKIVEILAANTAVQTIALVRNPAKKTFASNVEVRKFDYSDNASALTAALSGVSAVILISSNNVGSRFTEHKAVIDAAVSAGVKTVLYTSILNAETTVLKLASEHKQTEEYLAAQSSLKHVFLRNSWYTENWTESIGGVLASSAVLGASKDAQFSLATRNDYARASAAAAVRSVTGVGALKEIYELGGVPVRPSEYAAEISKHAGRTIVYKNFPEAEYVALLTSFGLPATFAEILADSDVGAAVGGLYVETTDLVDLIGGQPEDWKVYVKEAVAHPPTAQSH</sequence>
<name>A0AAD5SY45_9FUNG</name>
<dbReference type="Gene3D" id="3.40.50.720">
    <property type="entry name" value="NAD(P)-binding Rossmann-like Domain"/>
    <property type="match status" value="1"/>
</dbReference>
<dbReference type="EMBL" id="JADGJH010001155">
    <property type="protein sequence ID" value="KAJ3117694.1"/>
    <property type="molecule type" value="Genomic_DNA"/>
</dbReference>
<reference evidence="2" key="1">
    <citation type="submission" date="2020-05" db="EMBL/GenBank/DDBJ databases">
        <title>Phylogenomic resolution of chytrid fungi.</title>
        <authorList>
            <person name="Stajich J.E."/>
            <person name="Amses K."/>
            <person name="Simmons R."/>
            <person name="Seto K."/>
            <person name="Myers J."/>
            <person name="Bonds A."/>
            <person name="Quandt C.A."/>
            <person name="Barry K."/>
            <person name="Liu P."/>
            <person name="Grigoriev I."/>
            <person name="Longcore J.E."/>
            <person name="James T.Y."/>
        </authorList>
    </citation>
    <scope>NUCLEOTIDE SEQUENCE</scope>
    <source>
        <strain evidence="2">JEL0513</strain>
    </source>
</reference>
<dbReference type="PANTHER" id="PTHR47129:SF1">
    <property type="entry name" value="NMRA-LIKE DOMAIN-CONTAINING PROTEIN"/>
    <property type="match status" value="1"/>
</dbReference>
<keyword evidence="3" id="KW-1185">Reference proteome</keyword>
<dbReference type="Proteomes" id="UP001211907">
    <property type="component" value="Unassembled WGS sequence"/>
</dbReference>
<gene>
    <name evidence="2" type="ORF">HK100_000762</name>
</gene>
<accession>A0AAD5SY45</accession>
<dbReference type="InterPro" id="IPR008030">
    <property type="entry name" value="NmrA-like"/>
</dbReference>